<reference evidence="3" key="1">
    <citation type="journal article" date="2019" name="Int. J. Syst. Evol. Microbiol.">
        <title>The Global Catalogue of Microorganisms (GCM) 10K type strain sequencing project: providing services to taxonomists for standard genome sequencing and annotation.</title>
        <authorList>
            <consortium name="The Broad Institute Genomics Platform"/>
            <consortium name="The Broad Institute Genome Sequencing Center for Infectious Disease"/>
            <person name="Wu L."/>
            <person name="Ma J."/>
        </authorList>
    </citation>
    <scope>NUCLEOTIDE SEQUENCE [LARGE SCALE GENOMIC DNA]</scope>
    <source>
        <strain evidence="3">CGMCC 1.16306</strain>
    </source>
</reference>
<dbReference type="Proteomes" id="UP001596022">
    <property type="component" value="Unassembled WGS sequence"/>
</dbReference>
<proteinExistence type="predicted"/>
<comment type="caution">
    <text evidence="2">The sequence shown here is derived from an EMBL/GenBank/DDBJ whole genome shotgun (WGS) entry which is preliminary data.</text>
</comment>
<protein>
    <submittedName>
        <fullName evidence="2">Uncharacterized protein</fullName>
    </submittedName>
</protein>
<dbReference type="RefSeq" id="WP_376847194.1">
    <property type="nucleotide sequence ID" value="NZ_JBHSFW010000016.1"/>
</dbReference>
<dbReference type="EMBL" id="JBHSFW010000016">
    <property type="protein sequence ID" value="MFC4620096.1"/>
    <property type="molecule type" value="Genomic_DNA"/>
</dbReference>
<evidence type="ECO:0000256" key="1">
    <source>
        <dbReference type="SAM" id="MobiDB-lite"/>
    </source>
</evidence>
<evidence type="ECO:0000313" key="2">
    <source>
        <dbReference type="EMBL" id="MFC4620096.1"/>
    </source>
</evidence>
<sequence>MDSEKEEWRALLNQEPGNLTTKGRNRLEELVKKYGSKPDQETGGTGADTSA</sequence>
<feature type="region of interest" description="Disordered" evidence="1">
    <location>
        <begin position="32"/>
        <end position="51"/>
    </location>
</feature>
<name>A0ABV9GPJ2_9BACL</name>
<organism evidence="2 3">
    <name type="scientific">Camelliibacillus cellulosilyticus</name>
    <dbReference type="NCBI Taxonomy" id="2174486"/>
    <lineage>
        <taxon>Bacteria</taxon>
        <taxon>Bacillati</taxon>
        <taxon>Bacillota</taxon>
        <taxon>Bacilli</taxon>
        <taxon>Bacillales</taxon>
        <taxon>Sporolactobacillaceae</taxon>
        <taxon>Camelliibacillus</taxon>
    </lineage>
</organism>
<evidence type="ECO:0000313" key="3">
    <source>
        <dbReference type="Proteomes" id="UP001596022"/>
    </source>
</evidence>
<gene>
    <name evidence="2" type="ORF">ACFO4N_15390</name>
</gene>
<accession>A0ABV9GPJ2</accession>
<keyword evidence="3" id="KW-1185">Reference proteome</keyword>